<sequence>MTTTAEPRRAAHSRNWNKGLQGKAGDQSMWIEHNRGLTKTLARSKRAVAKDAVLRLSPHRVHLLVAVEEHAVDLGAVVEQQLEGHLSVPDNGVFQRREAYAISVVADVEQRAEPASDKTKRSSSGSAYEAMRCITVNDPFSVISLVKPRVMRSFIASICRLWTGASQGLLLSR</sequence>
<comment type="caution">
    <text evidence="2">The sequence shown here is derived from an EMBL/GenBank/DDBJ whole genome shotgun (WGS) entry which is preliminary data.</text>
</comment>
<gene>
    <name evidence="2" type="ORF">B0T26DRAFT_675909</name>
</gene>
<dbReference type="GeneID" id="85323169"/>
<dbReference type="RefSeq" id="XP_060296426.1">
    <property type="nucleotide sequence ID" value="XM_060439899.1"/>
</dbReference>
<keyword evidence="3" id="KW-1185">Reference proteome</keyword>
<evidence type="ECO:0000256" key="1">
    <source>
        <dbReference type="SAM" id="MobiDB-lite"/>
    </source>
</evidence>
<dbReference type="Proteomes" id="UP001172101">
    <property type="component" value="Unassembled WGS sequence"/>
</dbReference>
<dbReference type="AlphaFoldDB" id="A0AA40DZY0"/>
<dbReference type="EMBL" id="JAUIRO010000004">
    <property type="protein sequence ID" value="KAK0717633.1"/>
    <property type="molecule type" value="Genomic_DNA"/>
</dbReference>
<feature type="region of interest" description="Disordered" evidence="1">
    <location>
        <begin position="1"/>
        <end position="23"/>
    </location>
</feature>
<name>A0AA40DZY0_9PEZI</name>
<proteinExistence type="predicted"/>
<protein>
    <submittedName>
        <fullName evidence="2">Uncharacterized protein</fullName>
    </submittedName>
</protein>
<evidence type="ECO:0000313" key="3">
    <source>
        <dbReference type="Proteomes" id="UP001172101"/>
    </source>
</evidence>
<accession>A0AA40DZY0</accession>
<organism evidence="2 3">
    <name type="scientific">Lasiosphaeria miniovina</name>
    <dbReference type="NCBI Taxonomy" id="1954250"/>
    <lineage>
        <taxon>Eukaryota</taxon>
        <taxon>Fungi</taxon>
        <taxon>Dikarya</taxon>
        <taxon>Ascomycota</taxon>
        <taxon>Pezizomycotina</taxon>
        <taxon>Sordariomycetes</taxon>
        <taxon>Sordariomycetidae</taxon>
        <taxon>Sordariales</taxon>
        <taxon>Lasiosphaeriaceae</taxon>
        <taxon>Lasiosphaeria</taxon>
    </lineage>
</organism>
<reference evidence="2" key="1">
    <citation type="submission" date="2023-06" db="EMBL/GenBank/DDBJ databases">
        <title>Genome-scale phylogeny and comparative genomics of the fungal order Sordariales.</title>
        <authorList>
            <consortium name="Lawrence Berkeley National Laboratory"/>
            <person name="Hensen N."/>
            <person name="Bonometti L."/>
            <person name="Westerberg I."/>
            <person name="Brannstrom I.O."/>
            <person name="Guillou S."/>
            <person name="Cros-Aarteil S."/>
            <person name="Calhoun S."/>
            <person name="Haridas S."/>
            <person name="Kuo A."/>
            <person name="Mondo S."/>
            <person name="Pangilinan J."/>
            <person name="Riley R."/>
            <person name="LaButti K."/>
            <person name="Andreopoulos B."/>
            <person name="Lipzen A."/>
            <person name="Chen C."/>
            <person name="Yanf M."/>
            <person name="Daum C."/>
            <person name="Ng V."/>
            <person name="Clum A."/>
            <person name="Steindorff A."/>
            <person name="Ohm R."/>
            <person name="Martin F."/>
            <person name="Silar P."/>
            <person name="Natvig D."/>
            <person name="Lalanne C."/>
            <person name="Gautier V."/>
            <person name="Ament-velasquez S.L."/>
            <person name="Kruys A."/>
            <person name="Hutchinson M.I."/>
            <person name="Powell A.J."/>
            <person name="Barry K."/>
            <person name="Miller A.N."/>
            <person name="Grigoriev I.V."/>
            <person name="Debuchy R."/>
            <person name="Gladieux P."/>
            <person name="Thoren M.H."/>
            <person name="Johannesson H."/>
        </authorList>
    </citation>
    <scope>NUCLEOTIDE SEQUENCE</scope>
    <source>
        <strain evidence="2">SMH2392-1A</strain>
    </source>
</reference>
<evidence type="ECO:0000313" key="2">
    <source>
        <dbReference type="EMBL" id="KAK0717633.1"/>
    </source>
</evidence>